<feature type="signal peptide" evidence="1">
    <location>
        <begin position="1"/>
        <end position="35"/>
    </location>
</feature>
<keyword evidence="1" id="KW-0732">Signal</keyword>
<comment type="caution">
    <text evidence="2">The sequence shown here is derived from an EMBL/GenBank/DDBJ whole genome shotgun (WGS) entry which is preliminary data.</text>
</comment>
<proteinExistence type="predicted"/>
<protein>
    <recommendedName>
        <fullName evidence="4">Secreted protein</fullName>
    </recommendedName>
</protein>
<organism evidence="2 3">
    <name type="scientific">Streptomyces toxytricini</name>
    <name type="common">Actinomyces toxytricini</name>
    <dbReference type="NCBI Taxonomy" id="67369"/>
    <lineage>
        <taxon>Bacteria</taxon>
        <taxon>Bacillati</taxon>
        <taxon>Actinomycetota</taxon>
        <taxon>Actinomycetes</taxon>
        <taxon>Kitasatosporales</taxon>
        <taxon>Streptomycetaceae</taxon>
        <taxon>Streptomyces</taxon>
    </lineage>
</organism>
<dbReference type="EMBL" id="JBIUYY010000018">
    <property type="protein sequence ID" value="MFJ2825469.1"/>
    <property type="molecule type" value="Genomic_DNA"/>
</dbReference>
<evidence type="ECO:0000313" key="2">
    <source>
        <dbReference type="EMBL" id="MFJ2825469.1"/>
    </source>
</evidence>
<name>A0ABW8EQC9_STRT5</name>
<evidence type="ECO:0008006" key="4">
    <source>
        <dbReference type="Google" id="ProtNLM"/>
    </source>
</evidence>
<dbReference type="Proteomes" id="UP001617351">
    <property type="component" value="Unassembled WGS sequence"/>
</dbReference>
<reference evidence="2 3" key="1">
    <citation type="submission" date="2024-10" db="EMBL/GenBank/DDBJ databases">
        <title>The Natural Products Discovery Center: Release of the First 8490 Sequenced Strains for Exploring Actinobacteria Biosynthetic Diversity.</title>
        <authorList>
            <person name="Kalkreuter E."/>
            <person name="Kautsar S.A."/>
            <person name="Yang D."/>
            <person name="Bader C.D."/>
            <person name="Teijaro C.N."/>
            <person name="Fluegel L."/>
            <person name="Davis C.M."/>
            <person name="Simpson J.R."/>
            <person name="Lauterbach L."/>
            <person name="Steele A.D."/>
            <person name="Gui C."/>
            <person name="Meng S."/>
            <person name="Li G."/>
            <person name="Viehrig K."/>
            <person name="Ye F."/>
            <person name="Su P."/>
            <person name="Kiefer A.F."/>
            <person name="Nichols A."/>
            <person name="Cepeda A.J."/>
            <person name="Yan W."/>
            <person name="Fan B."/>
            <person name="Jiang Y."/>
            <person name="Adhikari A."/>
            <person name="Zheng C.-J."/>
            <person name="Schuster L."/>
            <person name="Cowan T.M."/>
            <person name="Smanski M.J."/>
            <person name="Chevrette M.G."/>
            <person name="De Carvalho L.P.S."/>
            <person name="Shen B."/>
        </authorList>
    </citation>
    <scope>NUCLEOTIDE SEQUENCE [LARGE SCALE GENOMIC DNA]</scope>
    <source>
        <strain evidence="2 3">NPDC087220</strain>
    </source>
</reference>
<sequence>MRTLSRSTSRCTRRLTIGVAGAALIGLGLAPPALAAPAPGAAGTRTLTTHPYKAPQPYVFSYEYNNHLSLGGGNFTVGGRVYVVVKLNSGATHYGKWVVARPGQRNPGGTFHVETRIPYHCPPGKNGYARGYNQATGVWSPKLPVSICVRFD</sequence>
<keyword evidence="3" id="KW-1185">Reference proteome</keyword>
<gene>
    <name evidence="2" type="ORF">ACIO7M_30785</name>
</gene>
<accession>A0ABW8EQC9</accession>
<feature type="chain" id="PRO_5045773970" description="Secreted protein" evidence="1">
    <location>
        <begin position="36"/>
        <end position="152"/>
    </location>
</feature>
<evidence type="ECO:0000313" key="3">
    <source>
        <dbReference type="Proteomes" id="UP001617351"/>
    </source>
</evidence>
<dbReference type="RefSeq" id="WP_402386809.1">
    <property type="nucleotide sequence ID" value="NZ_JBIUYY010000018.1"/>
</dbReference>
<evidence type="ECO:0000256" key="1">
    <source>
        <dbReference type="SAM" id="SignalP"/>
    </source>
</evidence>